<protein>
    <submittedName>
        <fullName evidence="10">FtsX-like permease family protein</fullName>
    </submittedName>
</protein>
<comment type="subcellular location">
    <subcellularLocation>
        <location evidence="1">Cell membrane</location>
        <topology evidence="1">Multi-pass membrane protein</topology>
    </subcellularLocation>
</comment>
<feature type="transmembrane region" description="Helical" evidence="7">
    <location>
        <begin position="398"/>
        <end position="420"/>
    </location>
</feature>
<dbReference type="InterPro" id="IPR050250">
    <property type="entry name" value="Macrolide_Exporter_MacB"/>
</dbReference>
<evidence type="ECO:0000256" key="6">
    <source>
        <dbReference type="ARBA" id="ARBA00038076"/>
    </source>
</evidence>
<keyword evidence="8" id="KW-0732">Signal</keyword>
<gene>
    <name evidence="10" type="ORF">ACFFTU_14765</name>
</gene>
<feature type="domain" description="ABC3 transporter permease C-terminal" evidence="9">
    <location>
        <begin position="306"/>
        <end position="420"/>
    </location>
</feature>
<feature type="transmembrane region" description="Helical" evidence="7">
    <location>
        <begin position="1073"/>
        <end position="1093"/>
    </location>
</feature>
<comment type="similarity">
    <text evidence="6">Belongs to the ABC-4 integral membrane protein family.</text>
</comment>
<organism evidence="10 11">
    <name type="scientific">Streptomyces cremeus</name>
    <dbReference type="NCBI Taxonomy" id="66881"/>
    <lineage>
        <taxon>Bacteria</taxon>
        <taxon>Bacillati</taxon>
        <taxon>Actinomycetota</taxon>
        <taxon>Actinomycetes</taxon>
        <taxon>Kitasatosporales</taxon>
        <taxon>Streptomycetaceae</taxon>
        <taxon>Streptomyces</taxon>
    </lineage>
</organism>
<evidence type="ECO:0000256" key="3">
    <source>
        <dbReference type="ARBA" id="ARBA00022692"/>
    </source>
</evidence>
<keyword evidence="3 7" id="KW-0812">Transmembrane</keyword>
<feature type="domain" description="ABC3 transporter permease C-terminal" evidence="9">
    <location>
        <begin position="976"/>
        <end position="1093"/>
    </location>
</feature>
<keyword evidence="4 7" id="KW-1133">Transmembrane helix</keyword>
<evidence type="ECO:0000256" key="1">
    <source>
        <dbReference type="ARBA" id="ARBA00004651"/>
    </source>
</evidence>
<feature type="transmembrane region" description="Helical" evidence="7">
    <location>
        <begin position="432"/>
        <end position="453"/>
    </location>
</feature>
<evidence type="ECO:0000256" key="4">
    <source>
        <dbReference type="ARBA" id="ARBA00022989"/>
    </source>
</evidence>
<accession>A0ABV5PDD7</accession>
<dbReference type="RefSeq" id="WP_345222881.1">
    <property type="nucleotide sequence ID" value="NZ_BAAAXE010000013.1"/>
</dbReference>
<reference evidence="10 11" key="1">
    <citation type="submission" date="2024-09" db="EMBL/GenBank/DDBJ databases">
        <authorList>
            <person name="Sun Q."/>
            <person name="Mori K."/>
        </authorList>
    </citation>
    <scope>NUCLEOTIDE SEQUENCE [LARGE SCALE GENOMIC DNA]</scope>
    <source>
        <strain evidence="10 11">JCM 4362</strain>
    </source>
</reference>
<keyword evidence="5 7" id="KW-0472">Membrane</keyword>
<dbReference type="PANTHER" id="PTHR30572:SF4">
    <property type="entry name" value="ABC TRANSPORTER PERMEASE YTRF"/>
    <property type="match status" value="1"/>
</dbReference>
<feature type="chain" id="PRO_5045769176" evidence="8">
    <location>
        <begin position="32"/>
        <end position="1109"/>
    </location>
</feature>
<dbReference type="InterPro" id="IPR003838">
    <property type="entry name" value="ABC3_permease_C"/>
</dbReference>
<evidence type="ECO:0000313" key="11">
    <source>
        <dbReference type="Proteomes" id="UP001589718"/>
    </source>
</evidence>
<dbReference type="PANTHER" id="PTHR30572">
    <property type="entry name" value="MEMBRANE COMPONENT OF TRANSPORTER-RELATED"/>
    <property type="match status" value="1"/>
</dbReference>
<sequence>MTGFVFLRVRAHRLLLAAALLAVLLTTAVLAALTAFSGSIGDAGLRRSLGSRDASAAALTVTSSAVTEARRADADEVVREAARRTFDGLPTRVDALNQSGSYALPRTLGPAASPGGEPGLTRFAGLDRDRVRLTAGSWPGAAPKSADSGTVIEVALPDNAAKVLKLTPGPAVVTLTDRLSGPARKIRVTGLYEPRKPSDPYWKLEELNGRGIRSATFTAYGPLLADPALLRSATVSFGSVAWMVTADFRAVDTRRIGALREAAVGGAAYVEATAPFKGAVAVANGLPQVLDQAQRALLVSRSTLLIVSLQLMLLAGYALLLVARLLSAERAGETSLLIARGGSRQRVVGLSAIEAALLALPAAVLAPLLAGPLARLLSEQGALGRIGLSLEAAGPTPGIWAVGIAVGVGCALAVVAPALAAGREKKGRSVPAPMKAGADVALLVIAAVAYWQLDRQTSGAGPLSGDRTGELGVDPLLVAAPALALLAGTVLTLRLLPPLARLAEKRAASGRALPVALAGWQLSRRPLRGTGPVLLLVLAVAMGMLAIGQGASWNRSQEDQADFRAGASLRITGSTDSGSGAGAAYLKTPGVTSAAPAVRRTVPLSGDRTATLLALDTAQADEGLLLREDLVEGGAPAVGTLTAALRGSDLKRHGVPVPAGDRFRLDLTLGRSSGAASTTRAEIQVVVEDRYGTAHRLPAGTLTADTRPHVLTADLAAAGDPPRPLYVTGLEATLPRPAGKPEYLDLALTAVRAVDGAAVPRPARLDWTGASVAVGAENDAAGANPHAEAGVAVREPGASLLRAAFDTGANKPEDAFSAQIPVSTVRLSATGPRPGPLRALATDSFLASAGARAGSDIDLDLSGTTLTVRVAGTLRQLPTTGPATLPGGSPKEAERDGGGLLLDLNALNRELTRQQATTPQPDEWWLATAPGRAAQAAAELRERPDLDPSQVVVRDETLRELADDPLGAGPQAALLAVAVVAALLAAVGFAVGAMGSLRERTAEFAVLRALGTPPRQLARLIAAEQSLLIGVALVVGVALGAVLTRAVVPLIVLTGQATQPLPHVLVHLPAGQVAVLLAGVVAVPLLVVLLLALRRGDPATTLRFQGGGN</sequence>
<feature type="transmembrane region" description="Helical" evidence="7">
    <location>
        <begin position="347"/>
        <end position="370"/>
    </location>
</feature>
<feature type="transmembrane region" description="Helical" evidence="7">
    <location>
        <begin position="533"/>
        <end position="553"/>
    </location>
</feature>
<evidence type="ECO:0000313" key="10">
    <source>
        <dbReference type="EMBL" id="MFB9521212.1"/>
    </source>
</evidence>
<evidence type="ECO:0000256" key="7">
    <source>
        <dbReference type="SAM" id="Phobius"/>
    </source>
</evidence>
<evidence type="ECO:0000256" key="8">
    <source>
        <dbReference type="SAM" id="SignalP"/>
    </source>
</evidence>
<name>A0ABV5PDD7_STRCM</name>
<evidence type="ECO:0000256" key="5">
    <source>
        <dbReference type="ARBA" id="ARBA00023136"/>
    </source>
</evidence>
<feature type="transmembrane region" description="Helical" evidence="7">
    <location>
        <begin position="1027"/>
        <end position="1053"/>
    </location>
</feature>
<evidence type="ECO:0000256" key="2">
    <source>
        <dbReference type="ARBA" id="ARBA00022475"/>
    </source>
</evidence>
<comment type="caution">
    <text evidence="10">The sequence shown here is derived from an EMBL/GenBank/DDBJ whole genome shotgun (WGS) entry which is preliminary data.</text>
</comment>
<feature type="transmembrane region" description="Helical" evidence="7">
    <location>
        <begin position="473"/>
        <end position="496"/>
    </location>
</feature>
<feature type="signal peptide" evidence="8">
    <location>
        <begin position="1"/>
        <end position="31"/>
    </location>
</feature>
<feature type="transmembrane region" description="Helical" evidence="7">
    <location>
        <begin position="972"/>
        <end position="994"/>
    </location>
</feature>
<dbReference type="Proteomes" id="UP001589718">
    <property type="component" value="Unassembled WGS sequence"/>
</dbReference>
<keyword evidence="11" id="KW-1185">Reference proteome</keyword>
<evidence type="ECO:0000259" key="9">
    <source>
        <dbReference type="Pfam" id="PF02687"/>
    </source>
</evidence>
<feature type="transmembrane region" description="Helical" evidence="7">
    <location>
        <begin position="304"/>
        <end position="326"/>
    </location>
</feature>
<keyword evidence="2" id="KW-1003">Cell membrane</keyword>
<dbReference type="EMBL" id="JBHMCR010000006">
    <property type="protein sequence ID" value="MFB9521212.1"/>
    <property type="molecule type" value="Genomic_DNA"/>
</dbReference>
<proteinExistence type="inferred from homology"/>
<dbReference type="Pfam" id="PF02687">
    <property type="entry name" value="FtsX"/>
    <property type="match status" value="2"/>
</dbReference>